<evidence type="ECO:0000256" key="10">
    <source>
        <dbReference type="SAM" id="Phobius"/>
    </source>
</evidence>
<keyword evidence="5" id="KW-0053">Apoptosis</keyword>
<dbReference type="GO" id="GO:0005741">
    <property type="term" value="C:mitochondrial outer membrane"/>
    <property type="evidence" value="ECO:0007669"/>
    <property type="project" value="TreeGrafter"/>
</dbReference>
<keyword evidence="12" id="KW-1185">Reference proteome</keyword>
<feature type="compositionally biased region" description="Low complexity" evidence="9">
    <location>
        <begin position="243"/>
        <end position="257"/>
    </location>
</feature>
<dbReference type="InterPro" id="IPR010548">
    <property type="entry name" value="BNIP3"/>
</dbReference>
<dbReference type="AlphaFoldDB" id="A0AAV6S5P7"/>
<dbReference type="PANTHER" id="PTHR15186">
    <property type="entry name" value="RE48077P"/>
    <property type="match status" value="1"/>
</dbReference>
<keyword evidence="4 10" id="KW-0812">Transmembrane</keyword>
<dbReference type="GO" id="GO:0005635">
    <property type="term" value="C:nuclear envelope"/>
    <property type="evidence" value="ECO:0007669"/>
    <property type="project" value="TreeGrafter"/>
</dbReference>
<evidence type="ECO:0000313" key="11">
    <source>
        <dbReference type="EMBL" id="KAG7512128.1"/>
    </source>
</evidence>
<comment type="caution">
    <text evidence="11">The sequence shown here is derived from an EMBL/GenBank/DDBJ whole genome shotgun (WGS) entry which is preliminary data.</text>
</comment>
<feature type="region of interest" description="Disordered" evidence="9">
    <location>
        <begin position="135"/>
        <end position="180"/>
    </location>
</feature>
<dbReference type="GO" id="GO:0005783">
    <property type="term" value="C:endoplasmic reticulum"/>
    <property type="evidence" value="ECO:0007669"/>
    <property type="project" value="TreeGrafter"/>
</dbReference>
<feature type="compositionally biased region" description="Low complexity" evidence="9">
    <location>
        <begin position="428"/>
        <end position="438"/>
    </location>
</feature>
<proteinExistence type="inferred from homology"/>
<evidence type="ECO:0000256" key="7">
    <source>
        <dbReference type="ARBA" id="ARBA00023128"/>
    </source>
</evidence>
<evidence type="ECO:0000256" key="3">
    <source>
        <dbReference type="ARBA" id="ARBA00007710"/>
    </source>
</evidence>
<evidence type="ECO:0000256" key="6">
    <source>
        <dbReference type="ARBA" id="ARBA00022989"/>
    </source>
</evidence>
<organism evidence="11 12">
    <name type="scientific">Solea senegalensis</name>
    <name type="common">Senegalese sole</name>
    <dbReference type="NCBI Taxonomy" id="28829"/>
    <lineage>
        <taxon>Eukaryota</taxon>
        <taxon>Metazoa</taxon>
        <taxon>Chordata</taxon>
        <taxon>Craniata</taxon>
        <taxon>Vertebrata</taxon>
        <taxon>Euteleostomi</taxon>
        <taxon>Actinopterygii</taxon>
        <taxon>Neopterygii</taxon>
        <taxon>Teleostei</taxon>
        <taxon>Neoteleostei</taxon>
        <taxon>Acanthomorphata</taxon>
        <taxon>Carangaria</taxon>
        <taxon>Pleuronectiformes</taxon>
        <taxon>Pleuronectoidei</taxon>
        <taxon>Soleidae</taxon>
        <taxon>Solea</taxon>
    </lineage>
</organism>
<dbReference type="GO" id="GO:0097345">
    <property type="term" value="P:mitochondrial outer membrane permeabilization"/>
    <property type="evidence" value="ECO:0007669"/>
    <property type="project" value="TreeGrafter"/>
</dbReference>
<feature type="transmembrane region" description="Helical" evidence="10">
    <location>
        <begin position="502"/>
        <end position="522"/>
    </location>
</feature>
<dbReference type="GO" id="GO:0042802">
    <property type="term" value="F:identical protein binding"/>
    <property type="evidence" value="ECO:0007669"/>
    <property type="project" value="UniProtKB-ARBA"/>
</dbReference>
<dbReference type="Proteomes" id="UP000693946">
    <property type="component" value="Linkage Group LG15"/>
</dbReference>
<reference evidence="11 12" key="1">
    <citation type="journal article" date="2021" name="Sci. Rep.">
        <title>Chromosome anchoring in Senegalese sole (Solea senegalensis) reveals sex-associated markers and genome rearrangements in flatfish.</title>
        <authorList>
            <person name="Guerrero-Cozar I."/>
            <person name="Gomez-Garrido J."/>
            <person name="Berbel C."/>
            <person name="Martinez-Blanch J.F."/>
            <person name="Alioto T."/>
            <person name="Claros M.G."/>
            <person name="Gagnaire P.A."/>
            <person name="Manchado M."/>
        </authorList>
    </citation>
    <scope>NUCLEOTIDE SEQUENCE [LARGE SCALE GENOMIC DNA]</scope>
    <source>
        <strain evidence="11">Sse05_10M</strain>
    </source>
</reference>
<accession>A0AAV6S5P7</accession>
<dbReference type="EMBL" id="JAGKHQ010000007">
    <property type="protein sequence ID" value="KAG7512128.1"/>
    <property type="molecule type" value="Genomic_DNA"/>
</dbReference>
<evidence type="ECO:0000256" key="4">
    <source>
        <dbReference type="ARBA" id="ARBA00022692"/>
    </source>
</evidence>
<sequence length="531" mass="59618">MDGRVVLQPETKFQFRLLHSSNSFYSVDSDKCVAALTSTVEQLRLHCHLQTAQWNYHQQRNRFSDSWSFIENRNMDTQDCARTTSPDDILIGSWVDLQFNSSDSPYSSLHGGQEQISVSSDESADIEIMLLDAQHESGRSSSAKSSPCNSPLEPETLYLTSSSSEENIPQADQDFQRRRRKVKKLRKTNLDSLSLAETIPLNSLLRPETFLFTSSGSEGNISQSDQDSQVRLQEVDNLMETNSDSSSLSVISSPDSPLRLETPDLMSSSSEGNISQSEEDFQERRQDDVNILMRKHSDWMEDLLSRSESNPPNSPVTPILMCSDSEEHISQSDQGFRERRQEVDDLMKETSDCLSLSENIPPKSPLTQETILLTSSSSEGNISQLDVYLEERRQEVDNLIKTISDCSSRPEISPPNSPQRPETSLHTSSSSEGNISPSGQDSQERGQEVDNKSNIADWRSRPENNPPKDFLLKHPKRSTFLCIKETSVLKEGGILSSGYPKYFLPSLIFSHIVAFGIGIYFGKRIASHNSI</sequence>
<dbReference type="PANTHER" id="PTHR15186:SF5">
    <property type="entry name" value="BNIP3, ISOFORM A"/>
    <property type="match status" value="1"/>
</dbReference>
<keyword evidence="6 10" id="KW-1133">Transmembrane helix</keyword>
<evidence type="ECO:0000256" key="1">
    <source>
        <dbReference type="ARBA" id="ARBA00004167"/>
    </source>
</evidence>
<comment type="similarity">
    <text evidence="3">Belongs to the NIP3 family.</text>
</comment>
<dbReference type="GO" id="GO:0043065">
    <property type="term" value="P:positive regulation of apoptotic process"/>
    <property type="evidence" value="ECO:0007669"/>
    <property type="project" value="InterPro"/>
</dbReference>
<evidence type="ECO:0000256" key="8">
    <source>
        <dbReference type="ARBA" id="ARBA00023136"/>
    </source>
</evidence>
<gene>
    <name evidence="11" type="ORF">JOB18_021090</name>
</gene>
<feature type="region of interest" description="Disordered" evidence="9">
    <location>
        <begin position="240"/>
        <end position="284"/>
    </location>
</feature>
<feature type="region of interest" description="Disordered" evidence="9">
    <location>
        <begin position="403"/>
        <end position="472"/>
    </location>
</feature>
<keyword evidence="7" id="KW-0496">Mitochondrion</keyword>
<keyword evidence="8 10" id="KW-0472">Membrane</keyword>
<feature type="compositionally biased region" description="Basic and acidic residues" evidence="9">
    <location>
        <begin position="442"/>
        <end position="451"/>
    </location>
</feature>
<name>A0AAV6S5P7_SOLSE</name>
<evidence type="ECO:0000256" key="9">
    <source>
        <dbReference type="SAM" id="MobiDB-lite"/>
    </source>
</evidence>
<evidence type="ECO:0000256" key="5">
    <source>
        <dbReference type="ARBA" id="ARBA00022703"/>
    </source>
</evidence>
<evidence type="ECO:0000256" key="2">
    <source>
        <dbReference type="ARBA" id="ARBA00004325"/>
    </source>
</evidence>
<protein>
    <submittedName>
        <fullName evidence="11">BCL2 adenovirus E1B 19 kDa protein-interacting 3</fullName>
    </submittedName>
</protein>
<feature type="compositionally biased region" description="Low complexity" evidence="9">
    <location>
        <begin position="140"/>
        <end position="166"/>
    </location>
</feature>
<comment type="subcellular location">
    <subcellularLocation>
        <location evidence="1">Membrane</location>
        <topology evidence="1">Single-pass membrane protein</topology>
    </subcellularLocation>
    <subcellularLocation>
        <location evidence="2">Mitochondrion membrane</location>
    </subcellularLocation>
</comment>
<feature type="compositionally biased region" description="Low complexity" evidence="9">
    <location>
        <begin position="267"/>
        <end position="276"/>
    </location>
</feature>
<evidence type="ECO:0000313" key="12">
    <source>
        <dbReference type="Proteomes" id="UP000693946"/>
    </source>
</evidence>
<dbReference type="Pfam" id="PF06553">
    <property type="entry name" value="BNIP3"/>
    <property type="match status" value="2"/>
</dbReference>